<evidence type="ECO:0000313" key="2">
    <source>
        <dbReference type="Proteomes" id="UP000636949"/>
    </source>
</evidence>
<gene>
    <name evidence="1" type="ORF">GCM10010995_27960</name>
</gene>
<evidence type="ECO:0000313" key="1">
    <source>
        <dbReference type="EMBL" id="GGG08807.1"/>
    </source>
</evidence>
<organism evidence="1 2">
    <name type="scientific">Cysteiniphilum litorale</name>
    <dbReference type="NCBI Taxonomy" id="2056700"/>
    <lineage>
        <taxon>Bacteria</taxon>
        <taxon>Pseudomonadati</taxon>
        <taxon>Pseudomonadota</taxon>
        <taxon>Gammaproteobacteria</taxon>
        <taxon>Thiotrichales</taxon>
        <taxon>Fastidiosibacteraceae</taxon>
        <taxon>Cysteiniphilum</taxon>
    </lineage>
</organism>
<reference evidence="1" key="2">
    <citation type="submission" date="2020-09" db="EMBL/GenBank/DDBJ databases">
        <authorList>
            <person name="Sun Q."/>
            <person name="Zhou Y."/>
        </authorList>
    </citation>
    <scope>NUCLEOTIDE SEQUENCE</scope>
    <source>
        <strain evidence="1">CGMCC 1.15758</strain>
    </source>
</reference>
<keyword evidence="2" id="KW-1185">Reference proteome</keyword>
<proteinExistence type="predicted"/>
<sequence length="81" mass="8858">MIFNEPKNKSGKPMLGVQVSYFANNRAASRWFLNGEGAPLTKISSLLGYTSVSQFKLAISQHGLALLMMKGLDKLRLSNNG</sequence>
<name>A0A8J3EAF6_9GAMM</name>
<dbReference type="RefSeq" id="WP_117004103.1">
    <property type="nucleotide sequence ID" value="NZ_BMJS01000080.1"/>
</dbReference>
<dbReference type="Proteomes" id="UP000636949">
    <property type="component" value="Unassembled WGS sequence"/>
</dbReference>
<dbReference type="AlphaFoldDB" id="A0A8J3EAF6"/>
<comment type="caution">
    <text evidence="1">The sequence shown here is derived from an EMBL/GenBank/DDBJ whole genome shotgun (WGS) entry which is preliminary data.</text>
</comment>
<dbReference type="OrthoDB" id="5624873at2"/>
<dbReference type="EMBL" id="BMJS01000080">
    <property type="protein sequence ID" value="GGG08807.1"/>
    <property type="molecule type" value="Genomic_DNA"/>
</dbReference>
<protein>
    <submittedName>
        <fullName evidence="1">Uncharacterized protein</fullName>
    </submittedName>
</protein>
<reference evidence="1" key="1">
    <citation type="journal article" date="2014" name="Int. J. Syst. Evol. Microbiol.">
        <title>Complete genome sequence of Corynebacterium casei LMG S-19264T (=DSM 44701T), isolated from a smear-ripened cheese.</title>
        <authorList>
            <consortium name="US DOE Joint Genome Institute (JGI-PGF)"/>
            <person name="Walter F."/>
            <person name="Albersmeier A."/>
            <person name="Kalinowski J."/>
            <person name="Ruckert C."/>
        </authorList>
    </citation>
    <scope>NUCLEOTIDE SEQUENCE</scope>
    <source>
        <strain evidence="1">CGMCC 1.15758</strain>
    </source>
</reference>
<accession>A0A8J3EAF6</accession>